<dbReference type="InterPro" id="IPR046735">
    <property type="entry name" value="PA2779-like"/>
</dbReference>
<sequence length="123" mass="13576">MMKKILVIYLSVAILVIGTVQSSGAGIIPSEMTLNSTTQDLEKIQKFLEMKMVSQRLKDFGYSEKEIMDRLSTLDEQTLHKLALKIDEIKIAGDAGLAVILALLIIALVILIINLTGHRVVVK</sequence>
<gene>
    <name evidence="2" type="ORF">TISLANDTSLP1_16000</name>
</gene>
<dbReference type="EMBL" id="BSDX01000001">
    <property type="protein sequence ID" value="GLI53907.1"/>
    <property type="molecule type" value="Genomic_DNA"/>
</dbReference>
<keyword evidence="1" id="KW-1133">Transmembrane helix</keyword>
<name>A0A9W6GHQ8_9BACT</name>
<reference evidence="2" key="1">
    <citation type="submission" date="2022-12" db="EMBL/GenBank/DDBJ databases">
        <title>Reference genome sequencing for broad-spectrum identification of bacterial and archaeal isolates by mass spectrometry.</title>
        <authorList>
            <person name="Sekiguchi Y."/>
            <person name="Tourlousse D.M."/>
        </authorList>
    </citation>
    <scope>NUCLEOTIDE SEQUENCE</scope>
    <source>
        <strain evidence="2">TSL-P1</strain>
    </source>
</reference>
<accession>A0A9W6GHQ8</accession>
<comment type="caution">
    <text evidence="2">The sequence shown here is derived from an EMBL/GenBank/DDBJ whole genome shotgun (WGS) entry which is preliminary data.</text>
</comment>
<protein>
    <recommendedName>
        <fullName evidence="4">PA2779 family protein</fullName>
    </recommendedName>
</protein>
<evidence type="ECO:0000256" key="1">
    <source>
        <dbReference type="SAM" id="Phobius"/>
    </source>
</evidence>
<dbReference type="NCBIfam" id="NF033919">
    <property type="entry name" value="PA2779_fam"/>
    <property type="match status" value="1"/>
</dbReference>
<feature type="transmembrane region" description="Helical" evidence="1">
    <location>
        <begin position="95"/>
        <end position="115"/>
    </location>
</feature>
<dbReference type="AlphaFoldDB" id="A0A9W6GHQ8"/>
<evidence type="ECO:0000313" key="2">
    <source>
        <dbReference type="EMBL" id="GLI53907.1"/>
    </source>
</evidence>
<evidence type="ECO:0000313" key="3">
    <source>
        <dbReference type="Proteomes" id="UP001144297"/>
    </source>
</evidence>
<keyword evidence="1" id="KW-0812">Transmembrane</keyword>
<dbReference type="Proteomes" id="UP001144297">
    <property type="component" value="Unassembled WGS sequence"/>
</dbReference>
<keyword evidence="1" id="KW-0472">Membrane</keyword>
<proteinExistence type="predicted"/>
<organism evidence="2 3">
    <name type="scientific">Thermodesulfovibrio yellowstonii</name>
    <dbReference type="NCBI Taxonomy" id="28262"/>
    <lineage>
        <taxon>Bacteria</taxon>
        <taxon>Pseudomonadati</taxon>
        <taxon>Nitrospirota</taxon>
        <taxon>Thermodesulfovibrionia</taxon>
        <taxon>Thermodesulfovibrionales</taxon>
        <taxon>Thermodesulfovibrionaceae</taxon>
        <taxon>Thermodesulfovibrio</taxon>
    </lineage>
</organism>
<dbReference type="Pfam" id="PF20332">
    <property type="entry name" value="DUF6627"/>
    <property type="match status" value="1"/>
</dbReference>
<keyword evidence="3" id="KW-1185">Reference proteome</keyword>
<evidence type="ECO:0008006" key="4">
    <source>
        <dbReference type="Google" id="ProtNLM"/>
    </source>
</evidence>